<keyword evidence="4" id="KW-0808">Transferase</keyword>
<evidence type="ECO:0000256" key="2">
    <source>
        <dbReference type="ARBA" id="ARBA00022898"/>
    </source>
</evidence>
<name>A0A0B2A6H8_9MICO</name>
<dbReference type="Gene3D" id="3.90.1150.10">
    <property type="entry name" value="Aspartate Aminotransferase, domain 1"/>
    <property type="match status" value="1"/>
</dbReference>
<organism evidence="4 5">
    <name type="scientific">Microbacterium mangrovi</name>
    <dbReference type="NCBI Taxonomy" id="1348253"/>
    <lineage>
        <taxon>Bacteria</taxon>
        <taxon>Bacillati</taxon>
        <taxon>Actinomycetota</taxon>
        <taxon>Actinomycetes</taxon>
        <taxon>Micrococcales</taxon>
        <taxon>Microbacteriaceae</taxon>
        <taxon>Microbacterium</taxon>
    </lineage>
</organism>
<dbReference type="Proteomes" id="UP000031030">
    <property type="component" value="Unassembled WGS sequence"/>
</dbReference>
<dbReference type="RefSeq" id="WP_039399234.1">
    <property type="nucleotide sequence ID" value="NZ_JTDK01000010.1"/>
</dbReference>
<dbReference type="InterPro" id="IPR005814">
    <property type="entry name" value="Aminotrans_3"/>
</dbReference>
<dbReference type="GO" id="GO:0008483">
    <property type="term" value="F:transaminase activity"/>
    <property type="evidence" value="ECO:0007669"/>
    <property type="project" value="UniProtKB-KW"/>
</dbReference>
<dbReference type="Gene3D" id="3.40.640.10">
    <property type="entry name" value="Type I PLP-dependent aspartate aminotransferase-like (Major domain)"/>
    <property type="match status" value="1"/>
</dbReference>
<dbReference type="GO" id="GO:0030170">
    <property type="term" value="F:pyridoxal phosphate binding"/>
    <property type="evidence" value="ECO:0007669"/>
    <property type="project" value="InterPro"/>
</dbReference>
<dbReference type="STRING" id="1348253.LK09_11005"/>
<gene>
    <name evidence="4" type="ORF">LK09_11005</name>
</gene>
<protein>
    <submittedName>
        <fullName evidence="4">Aminotransferase class III</fullName>
    </submittedName>
</protein>
<evidence type="ECO:0000256" key="3">
    <source>
        <dbReference type="RuleBase" id="RU003560"/>
    </source>
</evidence>
<dbReference type="PANTHER" id="PTHR45688:SF13">
    <property type="entry name" value="ALANINE--GLYOXYLATE AMINOTRANSFERASE 2-LIKE"/>
    <property type="match status" value="1"/>
</dbReference>
<dbReference type="AlphaFoldDB" id="A0A0B2A6H8"/>
<dbReference type="EMBL" id="JTDK01000010">
    <property type="protein sequence ID" value="KHK97328.1"/>
    <property type="molecule type" value="Genomic_DNA"/>
</dbReference>
<evidence type="ECO:0000256" key="1">
    <source>
        <dbReference type="ARBA" id="ARBA00008954"/>
    </source>
</evidence>
<keyword evidence="4" id="KW-0032">Aminotransferase</keyword>
<reference evidence="4 5" key="1">
    <citation type="submission" date="2014-11" db="EMBL/GenBank/DDBJ databases">
        <title>Genome sequence of Microbacterium mangrovi MUSC 115(T).</title>
        <authorList>
            <person name="Lee L.-H."/>
        </authorList>
    </citation>
    <scope>NUCLEOTIDE SEQUENCE [LARGE SCALE GENOMIC DNA]</scope>
    <source>
        <strain evidence="4 5">MUSC 115</strain>
    </source>
</reference>
<keyword evidence="2 3" id="KW-0663">Pyridoxal phosphate</keyword>
<sequence>MTSALSSRDAAAIAGVEKLRFFPLEVVSGHGAILVAPDGRELIDLSATWTAMGLGHGHPAVVEAVTRAVRTSPGGGALSAIHPDAVGLAEDLLAIVPGAGDRRVYLGHAGSDANDVVIRSCRHATGRRTVVAFEHGYHGGLGHAMGVSGQQIDAGHAPDPDVVLVPYPNPFRPGPLGIAADVDSSLQAIRNALATHRVACLLIEPILSDGGFVVPPSGFLRQVHDVCRKFGVPLVCDEVKMGLARPGTLHAFEHDRIVPDVVTFGKALGGGVPLSAAVGPADILDRPAGSALLTMAGNPVSTAAGRAVLRTIEQDGLVERAVWAGNRLRAGLEALAAGRGVDGGRSAERIGDVRGRGLAIGVELVAPDGAEPDPVLARRVVYRAWQLGVVVYYVGGNVLEITPPLIIDAAEIDRAVEILDRAISDAVAGAVSDEEVGAYAGW</sequence>
<keyword evidence="5" id="KW-1185">Reference proteome</keyword>
<dbReference type="CDD" id="cd00610">
    <property type="entry name" value="OAT_like"/>
    <property type="match status" value="1"/>
</dbReference>
<evidence type="ECO:0000313" key="4">
    <source>
        <dbReference type="EMBL" id="KHK97328.1"/>
    </source>
</evidence>
<dbReference type="SUPFAM" id="SSF53383">
    <property type="entry name" value="PLP-dependent transferases"/>
    <property type="match status" value="1"/>
</dbReference>
<dbReference type="OrthoDB" id="9801834at2"/>
<dbReference type="InterPro" id="IPR049704">
    <property type="entry name" value="Aminotrans_3_PPA_site"/>
</dbReference>
<comment type="caution">
    <text evidence="4">The sequence shown here is derived from an EMBL/GenBank/DDBJ whole genome shotgun (WGS) entry which is preliminary data.</text>
</comment>
<dbReference type="InterPro" id="IPR015421">
    <property type="entry name" value="PyrdxlP-dep_Trfase_major"/>
</dbReference>
<dbReference type="PANTHER" id="PTHR45688">
    <property type="match status" value="1"/>
</dbReference>
<dbReference type="Pfam" id="PF00202">
    <property type="entry name" value="Aminotran_3"/>
    <property type="match status" value="1"/>
</dbReference>
<dbReference type="PROSITE" id="PS00600">
    <property type="entry name" value="AA_TRANSFER_CLASS_3"/>
    <property type="match status" value="1"/>
</dbReference>
<accession>A0A0B2A6H8</accession>
<comment type="similarity">
    <text evidence="1 3">Belongs to the class-III pyridoxal-phosphate-dependent aminotransferase family.</text>
</comment>
<evidence type="ECO:0000313" key="5">
    <source>
        <dbReference type="Proteomes" id="UP000031030"/>
    </source>
</evidence>
<proteinExistence type="inferred from homology"/>
<dbReference type="PIRSF" id="PIRSF000521">
    <property type="entry name" value="Transaminase_4ab_Lys_Orn"/>
    <property type="match status" value="1"/>
</dbReference>
<dbReference type="InterPro" id="IPR015424">
    <property type="entry name" value="PyrdxlP-dep_Trfase"/>
</dbReference>
<dbReference type="InterPro" id="IPR015422">
    <property type="entry name" value="PyrdxlP-dep_Trfase_small"/>
</dbReference>